<dbReference type="Pfam" id="PF25597">
    <property type="entry name" value="SH3_retrovirus"/>
    <property type="match status" value="1"/>
</dbReference>
<dbReference type="CDD" id="cd09272">
    <property type="entry name" value="RNase_HI_RT_Ty1"/>
    <property type="match status" value="1"/>
</dbReference>
<dbReference type="GO" id="GO:0008270">
    <property type="term" value="F:zinc ion binding"/>
    <property type="evidence" value="ECO:0007669"/>
    <property type="project" value="UniProtKB-KW"/>
</dbReference>
<evidence type="ECO:0000256" key="24">
    <source>
        <dbReference type="SAM" id="MobiDB-lite"/>
    </source>
</evidence>
<keyword evidence="16" id="KW-1133">Transmembrane helix</keyword>
<dbReference type="InterPro" id="IPR036875">
    <property type="entry name" value="Znf_CCHC_sf"/>
</dbReference>
<keyword evidence="13" id="KW-0645">Protease</keyword>
<dbReference type="InterPro" id="IPR054722">
    <property type="entry name" value="PolX-like_BBD"/>
</dbReference>
<dbReference type="Pfam" id="PF22936">
    <property type="entry name" value="Pol_BBD"/>
    <property type="match status" value="1"/>
</dbReference>
<evidence type="ECO:0000256" key="20">
    <source>
        <dbReference type="ARBA" id="ARBA00047899"/>
    </source>
</evidence>
<keyword evidence="14 29" id="KW-0418">Kinase</keyword>
<keyword evidence="22" id="KW-0863">Zinc-finger</keyword>
<keyword evidence="19" id="KW-0325">Glycoprotein</keyword>
<keyword evidence="12 23" id="KW-0547">Nucleotide-binding</keyword>
<evidence type="ECO:0000313" key="29">
    <source>
        <dbReference type="EMBL" id="RVX18181.1"/>
    </source>
</evidence>
<feature type="region of interest" description="Disordered" evidence="24">
    <location>
        <begin position="1210"/>
        <end position="1258"/>
    </location>
</feature>
<dbReference type="PROSITE" id="PS50994">
    <property type="entry name" value="INTEGRASE"/>
    <property type="match status" value="1"/>
</dbReference>
<dbReference type="Pfam" id="PF08263">
    <property type="entry name" value="LRRNT_2"/>
    <property type="match status" value="1"/>
</dbReference>
<comment type="similarity">
    <text evidence="2">Belongs to the RLP family.</text>
</comment>
<dbReference type="Pfam" id="PF00560">
    <property type="entry name" value="LRR_1"/>
    <property type="match status" value="2"/>
</dbReference>
<dbReference type="GO" id="GO:0003676">
    <property type="term" value="F:nucleic acid binding"/>
    <property type="evidence" value="ECO:0007669"/>
    <property type="project" value="InterPro"/>
</dbReference>
<evidence type="ECO:0000256" key="9">
    <source>
        <dbReference type="ARBA" id="ARBA00022692"/>
    </source>
</evidence>
<keyword evidence="6" id="KW-0597">Phosphoprotein</keyword>
<sequence length="2215" mass="246246">MASSTLQKMLSLVSLLLLVMLISPDHVSSYSNEETQALLRWKASLQNHDHSSLLSWTLYPNNSTNSSTHLGTEASPCKWYGISCNHAGSVIKINLTDSGLNGTLQDFSFSSFPNLAYVDISMNNLSGPIPPQIGLLSELKYLDLSINQFSGGIPSEIGLLTNLEVLHLVQNQLNGSIPHEIGQLASLYELALYTNQLEGSIPASLGNLSNLAYLYLYENQLSGSIPPEMGNLTNLLELYSDSNNLTGPIPSTFGNLKHLTVLYLFNNSLSGPIPPEIGNLKSLQGLSLYGNNLSGPIPVSLCDLSGLTLLHLYANQLSGPIPQEIGKLKSLVDLELSGNQLNGSIPTSLGNLTNLETLFLSDNHLSGYFPKEIGKLHKLVVLEIDTNQLFGSLPEGICQGGSLVRFIVSDNHLSGPIPKSLKNCRNLTRALFQGNQLTGNISEVVGDCPNLETIDLSNNRFHGELSHNWGRCPQLQSLEIAGNNITGSIPEDFGISTNLTLLDLSSNHLVGEIPKKLGSVTSLWKLILNDNQLSGTIPPELGSLSGLGYLDLSANRLNGSIPEHLGDCLGLYYLNLSNNKLSHRIPVHMGKLGQLSQLDLSHNLLTGDIPPQIQGLQSLEMLDLSHNNLSGFIPRAFEYMTGLSYVDISYNQLQGPIPHSNAFRNATIEVLKGNKDLCGNVKGLQPCKYGSGVDQQPVKKSHKVVRERTPEIEEGDVQNDLFSISTFDGRTTYEEIIKATKDFDPMYCIGKGGHGSVYKAELPSSNRVAVKKLHPSDTEMANQKDFLNEIRALTEIKHRNIVKLLGFCSHPRHKFLVYEYLERGSLATILSREEAKKLGWATRVNIIKGVAHALAYMHHDCSPPIVHRDISSNNILLDSQYEAHISDFGTAKLLKLDSSNQSLLAGTFGYLAPELAYTMKVTEKTDVFSFGVIALEVIKGRHPGDQILSLSVSPEKDNIVLEDMLDPRLPPLTPQDEGEVIAIIKQATECLKANPQSRPTMQTVSQMLSQRKYLGLGLSGSNGRGSRKASGIEKFDGTDFAYWRMQIEDYLYGRKLHLPLLGTKPESMKAEEWALLDRQVLGVIRLTLSRSVAHNVVKEKTTADLMKALSGMYEKPSANNKVHLMKKLFNLKMAENTSVAQHLNEFNTITNQLSSVEIDFDDEIRALIVLASLPNSWEGMRMAVSNSTGKEKLKYNDIRDLILAEEIRRRDAGETSGSGSALNLETRGRGNNRNSNQGRSNSRNSNRNRSKSRSGQQVQCWNCGKTGHFKRQCKSPKKKNEDDSANAVTEEVQDALLLAVDSPLDDWVLDSGALFHTTPHREIIQNYVAGDFGKVYLADGSALDVVGLGDVRISLPNGSVWLLEKVRHIPDLRRNLISVGQLDDEGHAILFVGGTWKVTKGVRVLARGKKTGTLYMTSCPRDTIAVADASTDTSLWHRRLGHMSEKGMKMLLSKGKLPELKSIDFDMCESCILGKQKRMEKTIPGTPQQNGVAERMNRTLNERARSMRLHAGLPKTFWADAVSTAAYLINRGPSVPMEFRLPEEVWSGKKVKFSHLKVFGCVSYVHIDSDARSKLDAKSKICFFIGYGDEKFGYRFWDEQNRKIIRSRNVIFNEQVMYKDRSTVTSDVTEIDQKKSEFVNLDELTESTVQKGGEEDKENVNSQVDLSTPVVEVRRSSRNTRPPQRYSPVLNYLLLTDGGQPECYDEALQDENSSKWELAMKDEMDSLLGNQTWELTELPVGKKALHNKWVYRIKNEHDGSKRYKARLVVKGFQQKEGIDYTEIFSPVVKMSTIRLVLGMVAAENLHLEQLDVKTAFLHGDLEEDLYMIQPEGFIVQGQENLVCKLRKSLYGLKQAPRQWYKKFDNFMHRIGFKRCEADHCCYVKSFDNSYIILLLYVDDMLIVGSDIEKINNLKKQLSKQFAMKDLGAAKQILGMRIIRDKANGTLKLSQSEYVKKVLSRFNMNEAKPVSTPLGSHFKLSKEQSPKTEEERDHMSKVPYASAIGSLMYAMVCTRPDIAHAVGVVSRFMSKPGKQHWEAVKWILRYLKGSLDTCLCFTGASLKLQGYVDADFAGDIDSRKSTTGFVFTLGGTTISWTSNLQKIVTLSTTEAEYVAATEAGKEMIWLHGFLDELGKKQEMGILHSDSQSAIFLAKNSAFHSKSKHIQTKYHFIRYLVEDKLVILEKICGSKNPADMLTKGVTIEKLKLCAASIGLLA</sequence>
<feature type="domain" description="Protein kinase" evidence="26">
    <location>
        <begin position="743"/>
        <end position="1014"/>
    </location>
</feature>
<dbReference type="SMART" id="SM00365">
    <property type="entry name" value="LRR_SD22"/>
    <property type="match status" value="6"/>
</dbReference>
<keyword evidence="4" id="KW-1003">Cell membrane</keyword>
<dbReference type="Proteomes" id="UP000288805">
    <property type="component" value="Unassembled WGS sequence"/>
</dbReference>
<gene>
    <name evidence="29" type="primary">MIK2_13</name>
    <name evidence="29" type="ORF">CK203_004259</name>
</gene>
<dbReference type="PRINTS" id="PR00019">
    <property type="entry name" value="LEURICHRPT"/>
</dbReference>
<evidence type="ECO:0000256" key="19">
    <source>
        <dbReference type="ARBA" id="ARBA00023180"/>
    </source>
</evidence>
<dbReference type="InterPro" id="IPR055414">
    <property type="entry name" value="LRR_R13L4/SHOC2-like"/>
</dbReference>
<dbReference type="FunFam" id="3.80.10.10:FF:000416">
    <property type="entry name" value="Probable leucine-rich repeat receptor-like protein kinase At5g63930"/>
    <property type="match status" value="1"/>
</dbReference>
<evidence type="ECO:0000256" key="25">
    <source>
        <dbReference type="SAM" id="SignalP"/>
    </source>
</evidence>
<dbReference type="SUPFAM" id="SSF57756">
    <property type="entry name" value="Retrovirus zinc finger-like domains"/>
    <property type="match status" value="1"/>
</dbReference>
<evidence type="ECO:0000256" key="8">
    <source>
        <dbReference type="ARBA" id="ARBA00022679"/>
    </source>
</evidence>
<dbReference type="InterPro" id="IPR043502">
    <property type="entry name" value="DNA/RNA_pol_sf"/>
</dbReference>
<evidence type="ECO:0000256" key="23">
    <source>
        <dbReference type="PROSITE-ProRule" id="PRU10141"/>
    </source>
</evidence>
<dbReference type="PROSITE" id="PS50158">
    <property type="entry name" value="ZF_CCHC"/>
    <property type="match status" value="1"/>
</dbReference>
<dbReference type="FunFam" id="3.80.10.10:FF:000400">
    <property type="entry name" value="Nuclear pore complex protein NUP107"/>
    <property type="match status" value="1"/>
</dbReference>
<keyword evidence="10 25" id="KW-0732">Signal</keyword>
<evidence type="ECO:0000256" key="5">
    <source>
        <dbReference type="ARBA" id="ARBA00022527"/>
    </source>
</evidence>
<keyword evidence="8" id="KW-0808">Transferase</keyword>
<feature type="compositionally biased region" description="Low complexity" evidence="24">
    <location>
        <begin position="1229"/>
        <end position="1245"/>
    </location>
</feature>
<dbReference type="PANTHER" id="PTHR48005:SF95">
    <property type="entry name" value="PROTEIN KINASE DOMAIN-CONTAINING PROTEIN"/>
    <property type="match status" value="1"/>
</dbReference>
<dbReference type="InterPro" id="IPR013103">
    <property type="entry name" value="RVT_2"/>
</dbReference>
<evidence type="ECO:0000256" key="1">
    <source>
        <dbReference type="ARBA" id="ARBA00004251"/>
    </source>
</evidence>
<dbReference type="FunFam" id="3.30.200.20:FF:000309">
    <property type="entry name" value="Leucine-rich repeat receptor protein kinase MSP1"/>
    <property type="match status" value="1"/>
</dbReference>
<dbReference type="Pfam" id="PF07727">
    <property type="entry name" value="RVT_2"/>
    <property type="match status" value="1"/>
</dbReference>
<dbReference type="Pfam" id="PF00098">
    <property type="entry name" value="zf-CCHC"/>
    <property type="match status" value="1"/>
</dbReference>
<dbReference type="Gene3D" id="4.10.60.10">
    <property type="entry name" value="Zinc finger, CCHC-type"/>
    <property type="match status" value="1"/>
</dbReference>
<dbReference type="InterPro" id="IPR008266">
    <property type="entry name" value="Tyr_kinase_AS"/>
</dbReference>
<feature type="domain" description="CCHC-type" evidence="27">
    <location>
        <begin position="1260"/>
        <end position="1275"/>
    </location>
</feature>
<dbReference type="PROSITE" id="PS50011">
    <property type="entry name" value="PROTEIN_KINASE_DOM"/>
    <property type="match status" value="1"/>
</dbReference>
<dbReference type="InterPro" id="IPR013210">
    <property type="entry name" value="LRR_N_plant-typ"/>
</dbReference>
<dbReference type="GO" id="GO:0004190">
    <property type="term" value="F:aspartic-type endopeptidase activity"/>
    <property type="evidence" value="ECO:0007669"/>
    <property type="project" value="UniProtKB-KW"/>
</dbReference>
<evidence type="ECO:0000313" key="30">
    <source>
        <dbReference type="Proteomes" id="UP000288805"/>
    </source>
</evidence>
<dbReference type="SUPFAM" id="SSF56112">
    <property type="entry name" value="Protein kinase-like (PK-like)"/>
    <property type="match status" value="1"/>
</dbReference>
<dbReference type="InterPro" id="IPR001878">
    <property type="entry name" value="Znf_CCHC"/>
</dbReference>
<dbReference type="FunFam" id="3.80.10.10:FF:000177">
    <property type="entry name" value="Leucine-rich repeat receptor-like serine/threonine-protein kinase At1g17230"/>
    <property type="match status" value="1"/>
</dbReference>
<dbReference type="FunFam" id="1.10.510.10:FF:000445">
    <property type="entry name" value="MDIS1-interacting receptor like kinase 2"/>
    <property type="match status" value="1"/>
</dbReference>
<accession>A0A438KAF7</accession>
<dbReference type="Gene3D" id="1.10.510.10">
    <property type="entry name" value="Transferase(Phosphotransferase) domain 1"/>
    <property type="match status" value="1"/>
</dbReference>
<evidence type="ECO:0000256" key="17">
    <source>
        <dbReference type="ARBA" id="ARBA00023136"/>
    </source>
</evidence>
<dbReference type="Pfam" id="PF14223">
    <property type="entry name" value="Retrotran_gag_2"/>
    <property type="match status" value="1"/>
</dbReference>
<dbReference type="PANTHER" id="PTHR48005">
    <property type="entry name" value="LEUCINE RICH REPEAT KINASE 2"/>
    <property type="match status" value="1"/>
</dbReference>
<evidence type="ECO:0000256" key="10">
    <source>
        <dbReference type="ARBA" id="ARBA00022729"/>
    </source>
</evidence>
<dbReference type="InterPro" id="IPR000719">
    <property type="entry name" value="Prot_kinase_dom"/>
</dbReference>
<evidence type="ECO:0000256" key="11">
    <source>
        <dbReference type="ARBA" id="ARBA00022737"/>
    </source>
</evidence>
<evidence type="ECO:0000256" key="7">
    <source>
        <dbReference type="ARBA" id="ARBA00022614"/>
    </source>
</evidence>
<dbReference type="EC" id="2.7.11.1" evidence="3"/>
<dbReference type="Pfam" id="PF13976">
    <property type="entry name" value="gag_pre-integrs"/>
    <property type="match status" value="1"/>
</dbReference>
<protein>
    <recommendedName>
        <fullName evidence="3">non-specific serine/threonine protein kinase</fullName>
        <ecNumber evidence="3">2.7.11.1</ecNumber>
    </recommendedName>
</protein>
<evidence type="ECO:0000256" key="22">
    <source>
        <dbReference type="PROSITE-ProRule" id="PRU00047"/>
    </source>
</evidence>
<dbReference type="GO" id="GO:0005524">
    <property type="term" value="F:ATP binding"/>
    <property type="evidence" value="ECO:0007669"/>
    <property type="project" value="UniProtKB-UniRule"/>
</dbReference>
<dbReference type="EMBL" id="QGNW01000012">
    <property type="protein sequence ID" value="RVX18181.1"/>
    <property type="molecule type" value="Genomic_DNA"/>
</dbReference>
<dbReference type="Gene3D" id="3.80.10.10">
    <property type="entry name" value="Ribonuclease Inhibitor"/>
    <property type="match status" value="4"/>
</dbReference>
<evidence type="ECO:0000256" key="12">
    <source>
        <dbReference type="ARBA" id="ARBA00022741"/>
    </source>
</evidence>
<evidence type="ECO:0000259" key="27">
    <source>
        <dbReference type="PROSITE" id="PS50158"/>
    </source>
</evidence>
<dbReference type="InterPro" id="IPR001611">
    <property type="entry name" value="Leu-rich_rpt"/>
</dbReference>
<feature type="compositionally biased region" description="Basic and acidic residues" evidence="24">
    <location>
        <begin position="1979"/>
        <end position="1994"/>
    </location>
</feature>
<comment type="caution">
    <text evidence="29">The sequence shown here is derived from an EMBL/GenBank/DDBJ whole genome shotgun (WGS) entry which is preliminary data.</text>
</comment>
<comment type="subcellular location">
    <subcellularLocation>
        <location evidence="1">Cell membrane</location>
        <topology evidence="1">Single-pass type I membrane protein</topology>
    </subcellularLocation>
</comment>
<dbReference type="InterPro" id="IPR051420">
    <property type="entry name" value="Ser_Thr_Kinases_DiverseReg"/>
</dbReference>
<dbReference type="GO" id="GO:0004674">
    <property type="term" value="F:protein serine/threonine kinase activity"/>
    <property type="evidence" value="ECO:0007669"/>
    <property type="project" value="UniProtKB-KW"/>
</dbReference>
<reference evidence="29 30" key="1">
    <citation type="journal article" date="2018" name="PLoS Genet.">
        <title>Population sequencing reveals clonal diversity and ancestral inbreeding in the grapevine cultivar Chardonnay.</title>
        <authorList>
            <person name="Roach M.J."/>
            <person name="Johnson D.L."/>
            <person name="Bohlmann J."/>
            <person name="van Vuuren H.J."/>
            <person name="Jones S.J."/>
            <person name="Pretorius I.S."/>
            <person name="Schmidt S.A."/>
            <person name="Borneman A.R."/>
        </authorList>
    </citation>
    <scope>NUCLEOTIDE SEQUENCE [LARGE SCALE GENOMIC DNA]</scope>
    <source>
        <strain evidence="30">cv. Chardonnay</strain>
        <tissue evidence="29">Leaf</tissue>
    </source>
</reference>
<dbReference type="Pfam" id="PF23598">
    <property type="entry name" value="LRR_14"/>
    <property type="match status" value="2"/>
</dbReference>
<dbReference type="Gene3D" id="3.30.200.20">
    <property type="entry name" value="Phosphorylase Kinase, domain 1"/>
    <property type="match status" value="1"/>
</dbReference>
<dbReference type="FunFam" id="3.80.10.10:FF:000356">
    <property type="entry name" value="LRR receptor-like serine/threonine-protein kinase"/>
    <property type="match status" value="1"/>
</dbReference>
<dbReference type="SUPFAM" id="SSF52058">
    <property type="entry name" value="L domain-like"/>
    <property type="match status" value="1"/>
</dbReference>
<feature type="domain" description="Integrase catalytic" evidence="28">
    <location>
        <begin position="1366"/>
        <end position="1550"/>
    </location>
</feature>
<organism evidence="29 30">
    <name type="scientific">Vitis vinifera</name>
    <name type="common">Grape</name>
    <dbReference type="NCBI Taxonomy" id="29760"/>
    <lineage>
        <taxon>Eukaryota</taxon>
        <taxon>Viridiplantae</taxon>
        <taxon>Streptophyta</taxon>
        <taxon>Embryophyta</taxon>
        <taxon>Tracheophyta</taxon>
        <taxon>Spermatophyta</taxon>
        <taxon>Magnoliopsida</taxon>
        <taxon>eudicotyledons</taxon>
        <taxon>Gunneridae</taxon>
        <taxon>Pentapetalae</taxon>
        <taxon>rosids</taxon>
        <taxon>Vitales</taxon>
        <taxon>Vitaceae</taxon>
        <taxon>Viteae</taxon>
        <taxon>Vitis</taxon>
    </lineage>
</organism>
<keyword evidence="15 23" id="KW-0067">ATP-binding</keyword>
<dbReference type="InterPro" id="IPR025724">
    <property type="entry name" value="GAG-pre-integrase_dom"/>
</dbReference>
<evidence type="ECO:0000256" key="21">
    <source>
        <dbReference type="ARBA" id="ARBA00048679"/>
    </source>
</evidence>
<evidence type="ECO:0000256" key="6">
    <source>
        <dbReference type="ARBA" id="ARBA00022553"/>
    </source>
</evidence>
<dbReference type="GO" id="GO:0015074">
    <property type="term" value="P:DNA integration"/>
    <property type="evidence" value="ECO:0007669"/>
    <property type="project" value="InterPro"/>
</dbReference>
<dbReference type="InterPro" id="IPR011009">
    <property type="entry name" value="Kinase-like_dom_sf"/>
</dbReference>
<keyword evidence="17" id="KW-0472">Membrane</keyword>
<feature type="binding site" evidence="23">
    <location>
        <position position="772"/>
    </location>
    <ligand>
        <name>ATP</name>
        <dbReference type="ChEBI" id="CHEBI:30616"/>
    </ligand>
</feature>
<evidence type="ECO:0000256" key="18">
    <source>
        <dbReference type="ARBA" id="ARBA00023170"/>
    </source>
</evidence>
<keyword evidence="22" id="KW-0862">Zinc</keyword>
<feature type="region of interest" description="Disordered" evidence="24">
    <location>
        <begin position="1972"/>
        <end position="1994"/>
    </location>
</feature>
<dbReference type="InterPro" id="IPR017441">
    <property type="entry name" value="Protein_kinase_ATP_BS"/>
</dbReference>
<comment type="catalytic activity">
    <reaction evidence="20">
        <text>L-threonyl-[protein] + ATP = O-phospho-L-threonyl-[protein] + ADP + H(+)</text>
        <dbReference type="Rhea" id="RHEA:46608"/>
        <dbReference type="Rhea" id="RHEA-COMP:11060"/>
        <dbReference type="Rhea" id="RHEA-COMP:11605"/>
        <dbReference type="ChEBI" id="CHEBI:15378"/>
        <dbReference type="ChEBI" id="CHEBI:30013"/>
        <dbReference type="ChEBI" id="CHEBI:30616"/>
        <dbReference type="ChEBI" id="CHEBI:61977"/>
        <dbReference type="ChEBI" id="CHEBI:456216"/>
        <dbReference type="EC" id="2.7.11.1"/>
    </reaction>
</comment>
<keyword evidence="11" id="KW-0677">Repeat</keyword>
<evidence type="ECO:0000259" key="26">
    <source>
        <dbReference type="PROSITE" id="PS50011"/>
    </source>
</evidence>
<proteinExistence type="inferred from homology"/>
<keyword evidence="7" id="KW-0433">Leucine-rich repeat</keyword>
<keyword evidence="5" id="KW-0723">Serine/threonine-protein kinase</keyword>
<dbReference type="SUPFAM" id="SSF52047">
    <property type="entry name" value="RNI-like"/>
    <property type="match status" value="1"/>
</dbReference>
<dbReference type="PROSITE" id="PS00107">
    <property type="entry name" value="PROTEIN_KINASE_ATP"/>
    <property type="match status" value="1"/>
</dbReference>
<dbReference type="InterPro" id="IPR012337">
    <property type="entry name" value="RNaseH-like_sf"/>
</dbReference>
<dbReference type="GO" id="GO:0005886">
    <property type="term" value="C:plasma membrane"/>
    <property type="evidence" value="ECO:0007669"/>
    <property type="project" value="UniProtKB-SubCell"/>
</dbReference>
<keyword evidence="13" id="KW-0064">Aspartyl protease</keyword>
<evidence type="ECO:0000256" key="13">
    <source>
        <dbReference type="ARBA" id="ARBA00022750"/>
    </source>
</evidence>
<dbReference type="SMART" id="SM00369">
    <property type="entry name" value="LRR_TYP"/>
    <property type="match status" value="12"/>
</dbReference>
<dbReference type="Pfam" id="PF13855">
    <property type="entry name" value="LRR_8"/>
    <property type="match status" value="2"/>
</dbReference>
<evidence type="ECO:0000259" key="28">
    <source>
        <dbReference type="PROSITE" id="PS50994"/>
    </source>
</evidence>
<keyword evidence="13" id="KW-0378">Hydrolase</keyword>
<evidence type="ECO:0000256" key="15">
    <source>
        <dbReference type="ARBA" id="ARBA00022840"/>
    </source>
</evidence>
<keyword evidence="18 29" id="KW-0675">Receptor</keyword>
<evidence type="ECO:0000256" key="3">
    <source>
        <dbReference type="ARBA" id="ARBA00012513"/>
    </source>
</evidence>
<evidence type="ECO:0000256" key="4">
    <source>
        <dbReference type="ARBA" id="ARBA00022475"/>
    </source>
</evidence>
<feature type="chain" id="PRO_5019125697" description="non-specific serine/threonine protein kinase" evidence="25">
    <location>
        <begin position="30"/>
        <end position="2215"/>
    </location>
</feature>
<name>A0A438KAF7_VITVI</name>
<dbReference type="InterPro" id="IPR001584">
    <property type="entry name" value="Integrase_cat-core"/>
</dbReference>
<dbReference type="Pfam" id="PF00069">
    <property type="entry name" value="Pkinase"/>
    <property type="match status" value="1"/>
</dbReference>
<dbReference type="InterPro" id="IPR036397">
    <property type="entry name" value="RNaseH_sf"/>
</dbReference>
<dbReference type="SMART" id="SM00343">
    <property type="entry name" value="ZnF_C2HC"/>
    <property type="match status" value="1"/>
</dbReference>
<dbReference type="CDD" id="cd14066">
    <property type="entry name" value="STKc_IRAK"/>
    <property type="match status" value="1"/>
</dbReference>
<dbReference type="SUPFAM" id="SSF56672">
    <property type="entry name" value="DNA/RNA polymerases"/>
    <property type="match status" value="1"/>
</dbReference>
<dbReference type="InterPro" id="IPR057670">
    <property type="entry name" value="SH3_retrovirus"/>
</dbReference>
<evidence type="ECO:0000256" key="2">
    <source>
        <dbReference type="ARBA" id="ARBA00009592"/>
    </source>
</evidence>
<dbReference type="InterPro" id="IPR032675">
    <property type="entry name" value="LRR_dom_sf"/>
</dbReference>
<dbReference type="Gene3D" id="3.30.420.10">
    <property type="entry name" value="Ribonuclease H-like superfamily/Ribonuclease H"/>
    <property type="match status" value="1"/>
</dbReference>
<feature type="signal peptide" evidence="25">
    <location>
        <begin position="1"/>
        <end position="29"/>
    </location>
</feature>
<comment type="catalytic activity">
    <reaction evidence="21">
        <text>L-seryl-[protein] + ATP = O-phospho-L-seryl-[protein] + ADP + H(+)</text>
        <dbReference type="Rhea" id="RHEA:17989"/>
        <dbReference type="Rhea" id="RHEA-COMP:9863"/>
        <dbReference type="Rhea" id="RHEA-COMP:11604"/>
        <dbReference type="ChEBI" id="CHEBI:15378"/>
        <dbReference type="ChEBI" id="CHEBI:29999"/>
        <dbReference type="ChEBI" id="CHEBI:30616"/>
        <dbReference type="ChEBI" id="CHEBI:83421"/>
        <dbReference type="ChEBI" id="CHEBI:456216"/>
        <dbReference type="EC" id="2.7.11.1"/>
    </reaction>
</comment>
<evidence type="ECO:0000256" key="16">
    <source>
        <dbReference type="ARBA" id="ARBA00022989"/>
    </source>
</evidence>
<dbReference type="PROSITE" id="PS00109">
    <property type="entry name" value="PROTEIN_KINASE_TYR"/>
    <property type="match status" value="1"/>
</dbReference>
<keyword evidence="9" id="KW-0812">Transmembrane</keyword>
<dbReference type="SUPFAM" id="SSF53098">
    <property type="entry name" value="Ribonuclease H-like"/>
    <property type="match status" value="1"/>
</dbReference>
<evidence type="ECO:0000256" key="14">
    <source>
        <dbReference type="ARBA" id="ARBA00022777"/>
    </source>
</evidence>
<dbReference type="InterPro" id="IPR003591">
    <property type="entry name" value="Leu-rich_rpt_typical-subtyp"/>
</dbReference>
<keyword evidence="22" id="KW-0479">Metal-binding</keyword>